<evidence type="ECO:0000259" key="1">
    <source>
        <dbReference type="Pfam" id="PF23643"/>
    </source>
</evidence>
<dbReference type="AlphaFoldDB" id="A0A814KUP4"/>
<evidence type="ECO:0000313" key="2">
    <source>
        <dbReference type="EMBL" id="CAF1057194.1"/>
    </source>
</evidence>
<keyword evidence="4" id="KW-1185">Reference proteome</keyword>
<feature type="domain" description="Trafficking protein particle complex subunit 13 C-terminal" evidence="1">
    <location>
        <begin position="69"/>
        <end position="164"/>
    </location>
</feature>
<proteinExistence type="predicted"/>
<accession>A0A814KUP4</accession>
<dbReference type="Proteomes" id="UP000681722">
    <property type="component" value="Unassembled WGS sequence"/>
</dbReference>
<dbReference type="EMBL" id="CAJOBC010004393">
    <property type="protein sequence ID" value="CAF3826048.1"/>
    <property type="molecule type" value="Genomic_DNA"/>
</dbReference>
<dbReference type="GO" id="GO:1990072">
    <property type="term" value="C:TRAPPIII protein complex"/>
    <property type="evidence" value="ECO:0007669"/>
    <property type="project" value="TreeGrafter"/>
</dbReference>
<dbReference type="InterPro" id="IPR055428">
    <property type="entry name" value="TRAPPC13_C"/>
</dbReference>
<evidence type="ECO:0000313" key="4">
    <source>
        <dbReference type="Proteomes" id="UP000663829"/>
    </source>
</evidence>
<dbReference type="OrthoDB" id="10250284at2759"/>
<dbReference type="PANTHER" id="PTHR13134">
    <property type="entry name" value="TRAFFICKING PROTEIN PARTICLE COMPLEX SUBUNIT 13"/>
    <property type="match status" value="1"/>
</dbReference>
<name>A0A814KUP4_9BILA</name>
<gene>
    <name evidence="2" type="ORF">GPM918_LOCUS16591</name>
    <name evidence="3" type="ORF">SRO942_LOCUS16591</name>
</gene>
<dbReference type="EMBL" id="CAJNOQ010004393">
    <property type="protein sequence ID" value="CAF1057194.1"/>
    <property type="molecule type" value="Genomic_DNA"/>
</dbReference>
<dbReference type="InterPro" id="IPR010378">
    <property type="entry name" value="TRAPPC13"/>
</dbReference>
<protein>
    <recommendedName>
        <fullName evidence="1">Trafficking protein particle complex subunit 13 C-terminal domain-containing protein</fullName>
    </recommendedName>
</protein>
<reference evidence="2" key="1">
    <citation type="submission" date="2021-02" db="EMBL/GenBank/DDBJ databases">
        <authorList>
            <person name="Nowell W R."/>
        </authorList>
    </citation>
    <scope>NUCLEOTIDE SEQUENCE</scope>
</reference>
<dbReference type="Proteomes" id="UP000663829">
    <property type="component" value="Unassembled WGS sequence"/>
</dbReference>
<sequence>MHAVNLRNMLGASCRTQREEQGDGTEFIINERIAIIYRHRCARQPLVTTTNLSNLSDLRLQLVEGNGSCNVEQSQHLRVNIINSTARSMNLALSFNHQFSKKERFIWIGVISGNIGKLDAHQLTEIHLNLVPLTSGLKKIGGVKLTDSYMRHTYELEEFHTLLVLPKFANEILFKTTAISDSSCEISSVL</sequence>
<dbReference type="Pfam" id="PF23643">
    <property type="entry name" value="TRAPPC13_C"/>
    <property type="match status" value="1"/>
</dbReference>
<comment type="caution">
    <text evidence="2">The sequence shown here is derived from an EMBL/GenBank/DDBJ whole genome shotgun (WGS) entry which is preliminary data.</text>
</comment>
<dbReference type="PANTHER" id="PTHR13134:SF3">
    <property type="entry name" value="TRAFFICKING PROTEIN PARTICLE COMPLEX SUBUNIT 13"/>
    <property type="match status" value="1"/>
</dbReference>
<evidence type="ECO:0000313" key="3">
    <source>
        <dbReference type="EMBL" id="CAF3826048.1"/>
    </source>
</evidence>
<organism evidence="2 4">
    <name type="scientific">Didymodactylos carnosus</name>
    <dbReference type="NCBI Taxonomy" id="1234261"/>
    <lineage>
        <taxon>Eukaryota</taxon>
        <taxon>Metazoa</taxon>
        <taxon>Spiralia</taxon>
        <taxon>Gnathifera</taxon>
        <taxon>Rotifera</taxon>
        <taxon>Eurotatoria</taxon>
        <taxon>Bdelloidea</taxon>
        <taxon>Philodinida</taxon>
        <taxon>Philodinidae</taxon>
        <taxon>Didymodactylos</taxon>
    </lineage>
</organism>